<evidence type="ECO:0000313" key="1">
    <source>
        <dbReference type="EMBL" id="PZR10768.1"/>
    </source>
</evidence>
<dbReference type="EMBL" id="QFQP01000016">
    <property type="protein sequence ID" value="PZR10768.1"/>
    <property type="molecule type" value="Genomic_DNA"/>
</dbReference>
<dbReference type="AlphaFoldDB" id="A0A2W5UP31"/>
<name>A0A2W5UP31_9BACT</name>
<evidence type="ECO:0008006" key="3">
    <source>
        <dbReference type="Google" id="ProtNLM"/>
    </source>
</evidence>
<dbReference type="PROSITE" id="PS51257">
    <property type="entry name" value="PROKAR_LIPOPROTEIN"/>
    <property type="match status" value="1"/>
</dbReference>
<proteinExistence type="predicted"/>
<gene>
    <name evidence="1" type="ORF">DI536_19015</name>
</gene>
<evidence type="ECO:0000313" key="2">
    <source>
        <dbReference type="Proteomes" id="UP000249061"/>
    </source>
</evidence>
<organism evidence="1 2">
    <name type="scientific">Archangium gephyra</name>
    <dbReference type="NCBI Taxonomy" id="48"/>
    <lineage>
        <taxon>Bacteria</taxon>
        <taxon>Pseudomonadati</taxon>
        <taxon>Myxococcota</taxon>
        <taxon>Myxococcia</taxon>
        <taxon>Myxococcales</taxon>
        <taxon>Cystobacterineae</taxon>
        <taxon>Archangiaceae</taxon>
        <taxon>Archangium</taxon>
    </lineage>
</organism>
<sequence length="311" mass="34336">MRTLFFSVLMVSFAGCGGDWSNNDLTFANALPRREDLRARLPTSATQPLGGDGTRRDGLMVGDPSSAWNQTVKAAKDYNTVLDTLLAFVDQIRAVPPTTRTKNSRTWGPYADQNNEGRQVQAIITRVDEANFEWKIQSRPTTGDWLTVLSGEYNATMSTRRGQGTVLVDVKSFREELKVDDNFKQLDAISVGYMTDRWPQRVEMLFTFRPGAVSGLSQVGYTSRLQEDGSGAIRFVYDRPSDANVTQLEVNAAWKPTGEGRALGEVTKGTFTGFTITECWGTNFLLTHYAESWPTGEVNGPSSSCVSIDGL</sequence>
<accession>A0A2W5UP31</accession>
<comment type="caution">
    <text evidence="1">The sequence shown here is derived from an EMBL/GenBank/DDBJ whole genome shotgun (WGS) entry which is preliminary data.</text>
</comment>
<reference evidence="1 2" key="1">
    <citation type="submission" date="2017-08" db="EMBL/GenBank/DDBJ databases">
        <title>Infants hospitalized years apart are colonized by the same room-sourced microbial strains.</title>
        <authorList>
            <person name="Brooks B."/>
            <person name="Olm M.R."/>
            <person name="Firek B.A."/>
            <person name="Baker R."/>
            <person name="Thomas B.C."/>
            <person name="Morowitz M.J."/>
            <person name="Banfield J.F."/>
        </authorList>
    </citation>
    <scope>NUCLEOTIDE SEQUENCE [LARGE SCALE GENOMIC DNA]</scope>
    <source>
        <strain evidence="1">S2_003_000_R2_14</strain>
    </source>
</reference>
<dbReference type="Proteomes" id="UP000249061">
    <property type="component" value="Unassembled WGS sequence"/>
</dbReference>
<protein>
    <recommendedName>
        <fullName evidence="3">Lipoprotein</fullName>
    </recommendedName>
</protein>